<proteinExistence type="predicted"/>
<sequence>MANGYSYNRNEKRETEYLFCFSNKFLKSGLGVHPKEMVKDFG</sequence>
<dbReference type="EMBL" id="AESD01000979">
    <property type="protein sequence ID" value="EHJ09476.1"/>
    <property type="molecule type" value="Genomic_DNA"/>
</dbReference>
<reference evidence="1 2" key="1">
    <citation type="journal article" date="2011" name="Front. Microbiol.">
        <title>Two Strains of Crocosphaera watsonii with Highly Conserved Genomes are Distinguished by Strain-Specific Features.</title>
        <authorList>
            <person name="Bench S.R."/>
            <person name="Ilikchyan I.N."/>
            <person name="Tripp H.J."/>
            <person name="Zehr J.P."/>
        </authorList>
    </citation>
    <scope>NUCLEOTIDE SEQUENCE [LARGE SCALE GENOMIC DNA]</scope>
    <source>
        <strain evidence="1 2">WH 0003</strain>
    </source>
</reference>
<gene>
    <name evidence="1" type="ORF">CWATWH0003_B099</name>
</gene>
<evidence type="ECO:0000313" key="1">
    <source>
        <dbReference type="EMBL" id="EHJ09476.1"/>
    </source>
</evidence>
<name>G5JEB2_CROWT</name>
<comment type="caution">
    <text evidence="1">The sequence shown here is derived from an EMBL/GenBank/DDBJ whole genome shotgun (WGS) entry which is preliminary data.</text>
</comment>
<organism evidence="1 2">
    <name type="scientific">Crocosphaera watsonii WH 0003</name>
    <dbReference type="NCBI Taxonomy" id="423471"/>
    <lineage>
        <taxon>Bacteria</taxon>
        <taxon>Bacillati</taxon>
        <taxon>Cyanobacteriota</taxon>
        <taxon>Cyanophyceae</taxon>
        <taxon>Oscillatoriophycideae</taxon>
        <taxon>Chroococcales</taxon>
        <taxon>Aphanothecaceae</taxon>
        <taxon>Crocosphaera</taxon>
    </lineage>
</organism>
<dbReference type="AlphaFoldDB" id="G5JEB2"/>
<evidence type="ECO:0000313" key="2">
    <source>
        <dbReference type="Proteomes" id="UP000003477"/>
    </source>
</evidence>
<protein>
    <submittedName>
        <fullName evidence="1">Uncharacterized protein</fullName>
    </submittedName>
</protein>
<accession>G5JEB2</accession>
<dbReference type="Proteomes" id="UP000003477">
    <property type="component" value="Unassembled WGS sequence"/>
</dbReference>